<dbReference type="AlphaFoldDB" id="A0A8T0B8N9"/>
<comment type="caution">
    <text evidence="15">The sequence shown here is derived from an EMBL/GenBank/DDBJ whole genome shotgun (WGS) entry which is preliminary data.</text>
</comment>
<evidence type="ECO:0000256" key="8">
    <source>
        <dbReference type="ARBA" id="ARBA00023180"/>
    </source>
</evidence>
<keyword evidence="16" id="KW-1185">Reference proteome</keyword>
<comment type="similarity">
    <text evidence="11">Belongs to the G-protein coupled receptor 1 family.</text>
</comment>
<dbReference type="GO" id="GO:0005886">
    <property type="term" value="C:plasma membrane"/>
    <property type="evidence" value="ECO:0007669"/>
    <property type="project" value="UniProtKB-SubCell"/>
</dbReference>
<organism evidence="15 16">
    <name type="scientific">Silurus meridionalis</name>
    <name type="common">Southern catfish</name>
    <name type="synonym">Silurus soldatovi meridionalis</name>
    <dbReference type="NCBI Taxonomy" id="175797"/>
    <lineage>
        <taxon>Eukaryota</taxon>
        <taxon>Metazoa</taxon>
        <taxon>Chordata</taxon>
        <taxon>Craniata</taxon>
        <taxon>Vertebrata</taxon>
        <taxon>Euteleostomi</taxon>
        <taxon>Actinopterygii</taxon>
        <taxon>Neopterygii</taxon>
        <taxon>Teleostei</taxon>
        <taxon>Ostariophysi</taxon>
        <taxon>Siluriformes</taxon>
        <taxon>Siluridae</taxon>
        <taxon>Silurus</taxon>
    </lineage>
</organism>
<feature type="transmembrane region" description="Helical" evidence="13">
    <location>
        <begin position="249"/>
        <end position="273"/>
    </location>
</feature>
<dbReference type="SUPFAM" id="SSF81321">
    <property type="entry name" value="Family A G protein-coupled receptor-like"/>
    <property type="match status" value="1"/>
</dbReference>
<keyword evidence="4 13" id="KW-1133">Transmembrane helix</keyword>
<evidence type="ECO:0000256" key="7">
    <source>
        <dbReference type="ARBA" id="ARBA00023170"/>
    </source>
</evidence>
<accession>A0A8T0B8N9</accession>
<dbReference type="InterPro" id="IPR004061">
    <property type="entry name" value="S1P_rcpt"/>
</dbReference>
<gene>
    <name evidence="15" type="ORF">HF521_022132</name>
</gene>
<evidence type="ECO:0000256" key="12">
    <source>
        <dbReference type="SAM" id="MobiDB-lite"/>
    </source>
</evidence>
<dbReference type="EMBL" id="JABFDY010000009">
    <property type="protein sequence ID" value="KAF7703125.1"/>
    <property type="molecule type" value="Genomic_DNA"/>
</dbReference>
<dbReference type="PRINTS" id="PR00237">
    <property type="entry name" value="GPCRRHODOPSN"/>
</dbReference>
<proteinExistence type="inferred from homology"/>
<evidence type="ECO:0000256" key="1">
    <source>
        <dbReference type="ARBA" id="ARBA00004651"/>
    </source>
</evidence>
<evidence type="ECO:0000259" key="14">
    <source>
        <dbReference type="PROSITE" id="PS50262"/>
    </source>
</evidence>
<dbReference type="InterPro" id="IPR000276">
    <property type="entry name" value="GPCR_Rhodpsn"/>
</dbReference>
<evidence type="ECO:0000256" key="13">
    <source>
        <dbReference type="SAM" id="Phobius"/>
    </source>
</evidence>
<evidence type="ECO:0000313" key="15">
    <source>
        <dbReference type="EMBL" id="KAF7703125.1"/>
    </source>
</evidence>
<feature type="transmembrane region" description="Helical" evidence="13">
    <location>
        <begin position="205"/>
        <end position="229"/>
    </location>
</feature>
<keyword evidence="3 11" id="KW-0812">Transmembrane</keyword>
<keyword evidence="8" id="KW-0325">Glycoprotein</keyword>
<dbReference type="Proteomes" id="UP000606274">
    <property type="component" value="Unassembled WGS sequence"/>
</dbReference>
<keyword evidence="9 11" id="KW-0807">Transducer</keyword>
<evidence type="ECO:0000256" key="11">
    <source>
        <dbReference type="RuleBase" id="RU000688"/>
    </source>
</evidence>
<name>A0A8T0B8N9_SILME</name>
<feature type="transmembrane region" description="Helical" evidence="13">
    <location>
        <begin position="285"/>
        <end position="305"/>
    </location>
</feature>
<evidence type="ECO:0000256" key="3">
    <source>
        <dbReference type="ARBA" id="ARBA00022692"/>
    </source>
</evidence>
<dbReference type="InterPro" id="IPR017452">
    <property type="entry name" value="GPCR_Rhodpsn_7TM"/>
</dbReference>
<keyword evidence="2" id="KW-1003">Cell membrane</keyword>
<reference evidence="15" key="1">
    <citation type="submission" date="2020-08" db="EMBL/GenBank/DDBJ databases">
        <title>Chromosome-level assembly of Southern catfish (Silurus meridionalis) provides insights into visual adaptation to the nocturnal and benthic lifestyles.</title>
        <authorList>
            <person name="Zhang Y."/>
            <person name="Wang D."/>
            <person name="Peng Z."/>
        </authorList>
    </citation>
    <scope>NUCLEOTIDE SEQUENCE</scope>
    <source>
        <strain evidence="15">SWU-2019-XX</strain>
        <tissue evidence="15">Muscle</tissue>
    </source>
</reference>
<feature type="transmembrane region" description="Helical" evidence="13">
    <location>
        <begin position="81"/>
        <end position="105"/>
    </location>
</feature>
<dbReference type="PRINTS" id="PR01523">
    <property type="entry name" value="S1PRECEPTOR"/>
</dbReference>
<dbReference type="GO" id="GO:0038036">
    <property type="term" value="F:sphingosine-1-phosphate receptor activity"/>
    <property type="evidence" value="ECO:0007669"/>
    <property type="project" value="InterPro"/>
</dbReference>
<feature type="transmembrane region" description="Helical" evidence="13">
    <location>
        <begin position="125"/>
        <end position="143"/>
    </location>
</feature>
<keyword evidence="6 13" id="KW-0472">Membrane</keyword>
<evidence type="ECO:0000313" key="16">
    <source>
        <dbReference type="Proteomes" id="UP000606274"/>
    </source>
</evidence>
<evidence type="ECO:0000256" key="4">
    <source>
        <dbReference type="ARBA" id="ARBA00022989"/>
    </source>
</evidence>
<feature type="non-terminal residue" evidence="15">
    <location>
        <position position="1"/>
    </location>
</feature>
<keyword evidence="5 11" id="KW-0297">G-protein coupled receptor</keyword>
<feature type="domain" description="G-protein coupled receptors family 1 profile" evidence="14">
    <location>
        <begin position="64"/>
        <end position="306"/>
    </location>
</feature>
<feature type="compositionally biased region" description="Low complexity" evidence="12">
    <location>
        <begin position="372"/>
        <end position="383"/>
    </location>
</feature>
<dbReference type="PROSITE" id="PS50262">
    <property type="entry name" value="G_PROTEIN_RECEP_F1_2"/>
    <property type="match status" value="1"/>
</dbReference>
<dbReference type="Pfam" id="PF00001">
    <property type="entry name" value="7tm_1"/>
    <property type="match status" value="1"/>
</dbReference>
<evidence type="ECO:0000256" key="9">
    <source>
        <dbReference type="ARBA" id="ARBA00023224"/>
    </source>
</evidence>
<keyword evidence="7 11" id="KW-0675">Receptor</keyword>
<feature type="compositionally biased region" description="Low complexity" evidence="12">
    <location>
        <begin position="330"/>
        <end position="349"/>
    </location>
</feature>
<feature type="non-terminal residue" evidence="15">
    <location>
        <position position="383"/>
    </location>
</feature>
<evidence type="ECO:0000256" key="6">
    <source>
        <dbReference type="ARBA" id="ARBA00023136"/>
    </source>
</evidence>
<feature type="transmembrane region" description="Helical" evidence="13">
    <location>
        <begin position="52"/>
        <end position="74"/>
    </location>
</feature>
<keyword evidence="10" id="KW-1015">Disulfide bond</keyword>
<feature type="transmembrane region" description="Helical" evidence="13">
    <location>
        <begin position="163"/>
        <end position="185"/>
    </location>
</feature>
<dbReference type="Gene3D" id="1.20.1070.10">
    <property type="entry name" value="Rhodopsin 7-helix transmembrane proteins"/>
    <property type="match status" value="1"/>
</dbReference>
<dbReference type="PANTHER" id="PTHR22750">
    <property type="entry name" value="G-PROTEIN COUPLED RECEPTOR"/>
    <property type="match status" value="1"/>
</dbReference>
<feature type="disulfide bond" evidence="10">
    <location>
        <begin position="277"/>
        <end position="282"/>
    </location>
</feature>
<sequence length="383" mass="43037">PHYSIMDTLSSSASCPEVYNRSGGSIILQHYNYTGRLQHRTSHKSSISTGSAVLLCFSILIMLENLLVLMAVLFRVRMRHRWLYICIGNIALSDLLTGAAYVVNICMSGGLTMQLSPMLWLVREGLLFVALSASVFSLLLIALERYATMKSESENRYKKTYRIYILVVLCWILAFIIGFLPLFGWNCVCDLSGCSTLLPLYSKSYILFALVIFFIILLSICGLYFAIYWRVRKNTSTALVKSRKRSIRLLKAVISIVAAFVLCWGPLFVLLLIDYYCYSRRCESLFSPQWVIALAVLNSSINPLIYSMGSQDLRKAICSLLCCICHPESFSSKETSSTSVSRHSSLRNSFNKVRNLSTSPQSQERSSKKTRLSSTTSCLSASS</sequence>
<feature type="region of interest" description="Disordered" evidence="12">
    <location>
        <begin position="330"/>
        <end position="383"/>
    </location>
</feature>
<protein>
    <recommendedName>
        <fullName evidence="14">G-protein coupled receptors family 1 profile domain-containing protein</fullName>
    </recommendedName>
</protein>
<feature type="compositionally biased region" description="Polar residues" evidence="12">
    <location>
        <begin position="350"/>
        <end position="364"/>
    </location>
</feature>
<evidence type="ECO:0000256" key="2">
    <source>
        <dbReference type="ARBA" id="ARBA00022475"/>
    </source>
</evidence>
<comment type="subcellular location">
    <subcellularLocation>
        <location evidence="1">Cell membrane</location>
        <topology evidence="1">Multi-pass membrane protein</topology>
    </subcellularLocation>
</comment>
<dbReference type="SMART" id="SM01381">
    <property type="entry name" value="7TM_GPCR_Srsx"/>
    <property type="match status" value="1"/>
</dbReference>
<evidence type="ECO:0000256" key="5">
    <source>
        <dbReference type="ARBA" id="ARBA00023040"/>
    </source>
</evidence>
<feature type="disulfide bond" evidence="10">
    <location>
        <begin position="187"/>
        <end position="194"/>
    </location>
</feature>
<dbReference type="PROSITE" id="PS00237">
    <property type="entry name" value="G_PROTEIN_RECEP_F1_1"/>
    <property type="match status" value="1"/>
</dbReference>
<evidence type="ECO:0000256" key="10">
    <source>
        <dbReference type="PIRSR" id="PIRSR604061-50"/>
    </source>
</evidence>